<accession>A0A3G2SZP4</accession>
<proteinExistence type="predicted"/>
<organism evidence="3 4">
    <name type="scientific">Acinetobacter wuhouensis</name>
    <dbReference type="NCBI Taxonomy" id="1879050"/>
    <lineage>
        <taxon>Bacteria</taxon>
        <taxon>Pseudomonadati</taxon>
        <taxon>Pseudomonadota</taxon>
        <taxon>Gammaproteobacteria</taxon>
        <taxon>Moraxellales</taxon>
        <taxon>Moraxellaceae</taxon>
        <taxon>Acinetobacter</taxon>
    </lineage>
</organism>
<evidence type="ECO:0000313" key="4">
    <source>
        <dbReference type="Proteomes" id="UP000279962"/>
    </source>
</evidence>
<reference evidence="3 4" key="1">
    <citation type="submission" date="2018-10" db="EMBL/GenBank/DDBJ databases">
        <title>The complete genome of Acinetobacter wuhouensis strain WCHAW010062.</title>
        <authorList>
            <person name="Hu Y."/>
            <person name="Long H."/>
            <person name="Feng Y."/>
            <person name="Zong Z."/>
        </authorList>
    </citation>
    <scope>NUCLEOTIDE SEQUENCE [LARGE SCALE GENOMIC DNA]</scope>
    <source>
        <strain evidence="3 4">WCHAW010062</strain>
    </source>
</reference>
<dbReference type="InterPro" id="IPR046158">
    <property type="entry name" value="DUF6160"/>
</dbReference>
<feature type="domain" description="DUF6160" evidence="2">
    <location>
        <begin position="1"/>
        <end position="62"/>
    </location>
</feature>
<dbReference type="Pfam" id="PF19657">
    <property type="entry name" value="DUF6160"/>
    <property type="match status" value="1"/>
</dbReference>
<gene>
    <name evidence="3" type="ORF">CDG68_06740</name>
</gene>
<sequence length="315" mass="32929">MKRIKKYSFLVALLFSSNIYALEALNDNDLSEATGQDGISIGVGLSKIQVDQFSIIDKDGLSSDHLLKTTVPTYTGAASFVVAGNSANTPVSVDFLGATSSPTVRIEIDAEGGGSPYANIGFAFDQNVSGIRISPFSVYLAGADSTSTASNMNSIYDVTTLKSDVYKFLSVGSVAKPFELTFHNVNKPSVNLQLGNAPQNRMFLFKGAIKAICANGCPIALIAGATAASFDLKMIATDPTNGYSLNSFYAGLEPDALVFGNTGTSSKMDVGINNLMLGTLDSTDTSFSGLKNSSMGSFGLTGSSITNLKMSVKGL</sequence>
<feature type="chain" id="PRO_5018073103" evidence="1">
    <location>
        <begin position="22"/>
        <end position="315"/>
    </location>
</feature>
<dbReference type="Proteomes" id="UP000279962">
    <property type="component" value="Chromosome"/>
</dbReference>
<keyword evidence="1" id="KW-0732">Signal</keyword>
<evidence type="ECO:0000256" key="1">
    <source>
        <dbReference type="SAM" id="SignalP"/>
    </source>
</evidence>
<protein>
    <submittedName>
        <fullName evidence="3">FilA</fullName>
    </submittedName>
</protein>
<feature type="signal peptide" evidence="1">
    <location>
        <begin position="1"/>
        <end position="21"/>
    </location>
</feature>
<evidence type="ECO:0000259" key="2">
    <source>
        <dbReference type="Pfam" id="PF19657"/>
    </source>
</evidence>
<dbReference type="AlphaFoldDB" id="A0A3G2SZP4"/>
<name>A0A3G2SZP4_9GAMM</name>
<dbReference type="EMBL" id="CP033133">
    <property type="protein sequence ID" value="AYO53370.1"/>
    <property type="molecule type" value="Genomic_DNA"/>
</dbReference>
<dbReference type="RefSeq" id="WP_087553901.1">
    <property type="nucleotide sequence ID" value="NZ_CP033133.1"/>
</dbReference>
<evidence type="ECO:0000313" key="3">
    <source>
        <dbReference type="EMBL" id="AYO53370.1"/>
    </source>
</evidence>